<dbReference type="PANTHER" id="PTHR40053:SF1">
    <property type="entry name" value="SPORULATION-CONTROL PROTEIN SPO0M"/>
    <property type="match status" value="1"/>
</dbReference>
<dbReference type="STRING" id="112248.SAMN05444392_101870"/>
<dbReference type="AlphaFoldDB" id="A0A1M4U8R6"/>
<dbReference type="PANTHER" id="PTHR40053">
    <property type="entry name" value="SPORULATION-CONTROL PROTEIN SPO0M"/>
    <property type="match status" value="1"/>
</dbReference>
<evidence type="ECO:0000313" key="1">
    <source>
        <dbReference type="EMBL" id="SHE53016.1"/>
    </source>
</evidence>
<organism evidence="1 2">
    <name type="scientific">Seinonella peptonophila</name>
    <dbReference type="NCBI Taxonomy" id="112248"/>
    <lineage>
        <taxon>Bacteria</taxon>
        <taxon>Bacillati</taxon>
        <taxon>Bacillota</taxon>
        <taxon>Bacilli</taxon>
        <taxon>Bacillales</taxon>
        <taxon>Thermoactinomycetaceae</taxon>
        <taxon>Seinonella</taxon>
    </lineage>
</organism>
<dbReference type="EMBL" id="FQVL01000001">
    <property type="protein sequence ID" value="SHE53016.1"/>
    <property type="molecule type" value="Genomic_DNA"/>
</dbReference>
<dbReference type="Pfam" id="PF07070">
    <property type="entry name" value="Spo0M"/>
    <property type="match status" value="1"/>
</dbReference>
<gene>
    <name evidence="1" type="ORF">SAMN05444392_101870</name>
</gene>
<evidence type="ECO:0000313" key="2">
    <source>
        <dbReference type="Proteomes" id="UP000184476"/>
    </source>
</evidence>
<name>A0A1M4U8R6_9BACL</name>
<dbReference type="Proteomes" id="UP000184476">
    <property type="component" value="Unassembled WGS sequence"/>
</dbReference>
<keyword evidence="2" id="KW-1185">Reference proteome</keyword>
<proteinExistence type="predicted"/>
<sequence length="329" mass="39054">MLFRQLSAKWGSEFAQIDLVLEKDEIMMGESFTGYLIIEGGMIEYEFEQIDIDYQVSLYLDEQEVICPIERMEIHQPFIIQPATKKIFPFSFKPTSNSILSWESVIHYLVVHLKVSGKQDSSERVLIKLHPHYHLRSFITALEGLGFEERSNSRRFDGYLQEFRFQPNRLFTDVIKEIRMVIVSDDKGLRILLESVLYNYLMEKEVKREILIDKDKLESMSQLKELIRESLQEMIAHPYAFSRDKYFYYQYHHKRLSQKVGAIGAWLKGKVSIDDWLAQERAKEEKTNIPKIESGDIEVEKIYATMKDEEYDELFRDVFLDDFFEEDDD</sequence>
<dbReference type="RefSeq" id="WP_175552276.1">
    <property type="nucleotide sequence ID" value="NZ_FQVL01000001.1"/>
</dbReference>
<protein>
    <submittedName>
        <fullName evidence="1">Sporulation-control protein spo0M</fullName>
    </submittedName>
</protein>
<reference evidence="1 2" key="1">
    <citation type="submission" date="2016-11" db="EMBL/GenBank/DDBJ databases">
        <authorList>
            <person name="Jaros S."/>
            <person name="Januszkiewicz K."/>
            <person name="Wedrychowicz H."/>
        </authorList>
    </citation>
    <scope>NUCLEOTIDE SEQUENCE [LARGE SCALE GENOMIC DNA]</scope>
    <source>
        <strain evidence="1 2">DSM 44666</strain>
    </source>
</reference>
<accession>A0A1M4U8R6</accession>
<dbReference type="InterPro" id="IPR009776">
    <property type="entry name" value="Spore_0_M"/>
</dbReference>